<protein>
    <submittedName>
        <fullName evidence="1">Uncharacterized protein</fullName>
    </submittedName>
</protein>
<gene>
    <name evidence="1" type="ORF">WAB15_13770</name>
</gene>
<evidence type="ECO:0000313" key="2">
    <source>
        <dbReference type="Proteomes" id="UP001626628"/>
    </source>
</evidence>
<dbReference type="RefSeq" id="WP_407286405.1">
    <property type="nucleotide sequence ID" value="NZ_CP147982.1"/>
</dbReference>
<keyword evidence="2" id="KW-1185">Reference proteome</keyword>
<sequence>MSSQLELICAASMRPDPARECADLEAGTGAPFPRDPSMAEIIRRAGGTS</sequence>
<reference evidence="1 2" key="1">
    <citation type="submission" date="2024-03" db="EMBL/GenBank/DDBJ databases">
        <title>The complete genome of Streptomyces sirii sp.nov.</title>
        <authorList>
            <person name="Zakalyukina Y.V."/>
            <person name="Belik A.R."/>
            <person name="Biryukov M.V."/>
            <person name="Baturina O.A."/>
            <person name="Kabilov M.R."/>
        </authorList>
    </citation>
    <scope>NUCLEOTIDE SEQUENCE [LARGE SCALE GENOMIC DNA]</scope>
    <source>
        <strain evidence="1 2">BP-8</strain>
    </source>
</reference>
<accession>A0ABZ2QKR6</accession>
<dbReference type="Proteomes" id="UP001626628">
    <property type="component" value="Chromosome"/>
</dbReference>
<dbReference type="EMBL" id="CP147982">
    <property type="protein sequence ID" value="WXK76980.1"/>
    <property type="molecule type" value="Genomic_DNA"/>
</dbReference>
<evidence type="ECO:0000313" key="1">
    <source>
        <dbReference type="EMBL" id="WXK76980.1"/>
    </source>
</evidence>
<proteinExistence type="predicted"/>
<name>A0ABZ2QKR6_9ACTN</name>
<organism evidence="1 2">
    <name type="scientific">Streptomyces sirii</name>
    <dbReference type="NCBI Taxonomy" id="3127701"/>
    <lineage>
        <taxon>Bacteria</taxon>
        <taxon>Bacillati</taxon>
        <taxon>Actinomycetota</taxon>
        <taxon>Actinomycetes</taxon>
        <taxon>Kitasatosporales</taxon>
        <taxon>Streptomycetaceae</taxon>
        <taxon>Streptomyces</taxon>
    </lineage>
</organism>